<organism evidence="2 3">
    <name type="scientific">Pseudobutyrivibrio ruminis</name>
    <dbReference type="NCBI Taxonomy" id="46206"/>
    <lineage>
        <taxon>Bacteria</taxon>
        <taxon>Bacillati</taxon>
        <taxon>Bacillota</taxon>
        <taxon>Clostridia</taxon>
        <taxon>Lachnospirales</taxon>
        <taxon>Lachnospiraceae</taxon>
        <taxon>Pseudobutyrivibrio</taxon>
    </lineage>
</organism>
<evidence type="ECO:0000313" key="3">
    <source>
        <dbReference type="Proteomes" id="UP000766246"/>
    </source>
</evidence>
<dbReference type="Proteomes" id="UP000766246">
    <property type="component" value="Unassembled WGS sequence"/>
</dbReference>
<accession>A0A927YQ52</accession>
<evidence type="ECO:0000313" key="2">
    <source>
        <dbReference type="EMBL" id="MBE5919081.1"/>
    </source>
</evidence>
<gene>
    <name evidence="2" type="ORF">E7272_04475</name>
</gene>
<dbReference type="InterPro" id="IPR015002">
    <property type="entry name" value="T6SS_Tdi1_C"/>
</dbReference>
<protein>
    <submittedName>
        <fullName evidence="2">DUF1851 domain-containing protein</fullName>
    </submittedName>
</protein>
<proteinExistence type="predicted"/>
<dbReference type="AlphaFoldDB" id="A0A927YQ52"/>
<sequence>MFDLDLFEEAKKFVGILKNDECYCFVPVLPLGGKKSVKTLEIG</sequence>
<comment type="caution">
    <text evidence="2">The sequence shown here is derived from an EMBL/GenBank/DDBJ whole genome shotgun (WGS) entry which is preliminary data.</text>
</comment>
<reference evidence="2" key="1">
    <citation type="submission" date="2019-04" db="EMBL/GenBank/DDBJ databases">
        <title>Evolution of Biomass-Degrading Anaerobic Consortia Revealed by Metagenomics.</title>
        <authorList>
            <person name="Peng X."/>
        </authorList>
    </citation>
    <scope>NUCLEOTIDE SEQUENCE</scope>
    <source>
        <strain evidence="2">SIG311</strain>
    </source>
</reference>
<dbReference type="Pfam" id="PF08906">
    <property type="entry name" value="T6SS_Tdi1_C"/>
    <property type="match status" value="1"/>
</dbReference>
<name>A0A927YQ52_9FIRM</name>
<feature type="domain" description="T6SS immunity protein Tdi1 C-terminal" evidence="1">
    <location>
        <begin position="2"/>
        <end position="42"/>
    </location>
</feature>
<evidence type="ECO:0000259" key="1">
    <source>
        <dbReference type="Pfam" id="PF08906"/>
    </source>
</evidence>
<dbReference type="EMBL" id="SVER01000009">
    <property type="protein sequence ID" value="MBE5919081.1"/>
    <property type="molecule type" value="Genomic_DNA"/>
</dbReference>